<keyword evidence="4" id="KW-0378">Hydrolase</keyword>
<dbReference type="GO" id="GO:0009252">
    <property type="term" value="P:peptidoglycan biosynthetic process"/>
    <property type="evidence" value="ECO:0007669"/>
    <property type="project" value="UniProtKB-KW"/>
</dbReference>
<feature type="compositionally biased region" description="Pro residues" evidence="10">
    <location>
        <begin position="158"/>
        <end position="172"/>
    </location>
</feature>
<feature type="binding site" evidence="8">
    <location>
        <position position="113"/>
    </location>
    <ligand>
        <name>substrate</name>
    </ligand>
</feature>
<evidence type="ECO:0000256" key="1">
    <source>
        <dbReference type="ARBA" id="ARBA00007164"/>
    </source>
</evidence>
<evidence type="ECO:0000256" key="10">
    <source>
        <dbReference type="SAM" id="MobiDB-lite"/>
    </source>
</evidence>
<feature type="domain" description="SLH" evidence="12">
    <location>
        <begin position="296"/>
        <end position="348"/>
    </location>
</feature>
<dbReference type="GO" id="GO:0006508">
    <property type="term" value="P:proteolysis"/>
    <property type="evidence" value="ECO:0007669"/>
    <property type="project" value="InterPro"/>
</dbReference>
<dbReference type="PRINTS" id="PR00725">
    <property type="entry name" value="DADACBPTASE1"/>
</dbReference>
<evidence type="ECO:0000313" key="13">
    <source>
        <dbReference type="EMBL" id="HIY22651.1"/>
    </source>
</evidence>
<evidence type="ECO:0000256" key="5">
    <source>
        <dbReference type="ARBA" id="ARBA00022960"/>
    </source>
</evidence>
<dbReference type="InterPro" id="IPR018044">
    <property type="entry name" value="Peptidase_S11"/>
</dbReference>
<dbReference type="Gene3D" id="3.40.710.10">
    <property type="entry name" value="DD-peptidase/beta-lactamase superfamily"/>
    <property type="match status" value="1"/>
</dbReference>
<evidence type="ECO:0000256" key="2">
    <source>
        <dbReference type="ARBA" id="ARBA00022729"/>
    </source>
</evidence>
<dbReference type="InterPro" id="IPR001119">
    <property type="entry name" value="SLH_dom"/>
</dbReference>
<reference evidence="13" key="1">
    <citation type="journal article" date="2021" name="PeerJ">
        <title>Extensive microbial diversity within the chicken gut microbiome revealed by metagenomics and culture.</title>
        <authorList>
            <person name="Gilroy R."/>
            <person name="Ravi A."/>
            <person name="Getino M."/>
            <person name="Pursley I."/>
            <person name="Horton D.L."/>
            <person name="Alikhan N.F."/>
            <person name="Baker D."/>
            <person name="Gharbi K."/>
            <person name="Hall N."/>
            <person name="Watson M."/>
            <person name="Adriaenssens E.M."/>
            <person name="Foster-Nyarko E."/>
            <person name="Jarju S."/>
            <person name="Secka A."/>
            <person name="Antonio M."/>
            <person name="Oren A."/>
            <person name="Chaudhuri R.R."/>
            <person name="La Ragione R."/>
            <person name="Hildebrand F."/>
            <person name="Pallen M.J."/>
        </authorList>
    </citation>
    <scope>NUCLEOTIDE SEQUENCE</scope>
    <source>
        <strain evidence="13">ChiBcec16_6824</strain>
    </source>
</reference>
<protein>
    <submittedName>
        <fullName evidence="13">S-layer homology domain-containing protein</fullName>
    </submittedName>
</protein>
<dbReference type="EMBL" id="DXDX01000218">
    <property type="protein sequence ID" value="HIY22651.1"/>
    <property type="molecule type" value="Genomic_DNA"/>
</dbReference>
<dbReference type="Pfam" id="PF00395">
    <property type="entry name" value="SLH"/>
    <property type="match status" value="2"/>
</dbReference>
<dbReference type="PANTHER" id="PTHR21581">
    <property type="entry name" value="D-ALANYL-D-ALANINE CARBOXYPEPTIDASE"/>
    <property type="match status" value="1"/>
</dbReference>
<feature type="compositionally biased region" description="Basic and acidic residues" evidence="10">
    <location>
        <begin position="143"/>
        <end position="154"/>
    </location>
</feature>
<organism evidence="13 14">
    <name type="scientific">Candidatus Flavonifractor merdigallinarum</name>
    <dbReference type="NCBI Taxonomy" id="2838589"/>
    <lineage>
        <taxon>Bacteria</taxon>
        <taxon>Bacillati</taxon>
        <taxon>Bacillota</taxon>
        <taxon>Clostridia</taxon>
        <taxon>Eubacteriales</taxon>
        <taxon>Oscillospiraceae</taxon>
        <taxon>Flavonifractor</taxon>
    </lineage>
</organism>
<dbReference type="InterPro" id="IPR001967">
    <property type="entry name" value="Peptidase_S11_N"/>
</dbReference>
<feature type="compositionally biased region" description="Low complexity" evidence="10">
    <location>
        <begin position="173"/>
        <end position="220"/>
    </location>
</feature>
<comment type="similarity">
    <text evidence="1 9">Belongs to the peptidase S11 family.</text>
</comment>
<keyword evidence="6" id="KW-0573">Peptidoglycan synthesis</keyword>
<dbReference type="Proteomes" id="UP000823868">
    <property type="component" value="Unassembled WGS sequence"/>
</dbReference>
<feature type="chain" id="PRO_5039352341" evidence="11">
    <location>
        <begin position="20"/>
        <end position="348"/>
    </location>
</feature>
<dbReference type="GO" id="GO:0071555">
    <property type="term" value="P:cell wall organization"/>
    <property type="evidence" value="ECO:0007669"/>
    <property type="project" value="UniProtKB-KW"/>
</dbReference>
<dbReference type="PANTHER" id="PTHR21581:SF6">
    <property type="entry name" value="TRAFFICKING PROTEIN PARTICLE COMPLEX SUBUNIT 12"/>
    <property type="match status" value="1"/>
</dbReference>
<dbReference type="GO" id="GO:0008360">
    <property type="term" value="P:regulation of cell shape"/>
    <property type="evidence" value="ECO:0007669"/>
    <property type="project" value="UniProtKB-KW"/>
</dbReference>
<name>A0A9D2BYX0_9FIRM</name>
<dbReference type="Pfam" id="PF00768">
    <property type="entry name" value="Peptidase_S11"/>
    <property type="match status" value="1"/>
</dbReference>
<comment type="caution">
    <text evidence="13">The sequence shown here is derived from an EMBL/GenBank/DDBJ whole genome shotgun (WGS) entry which is preliminary data.</text>
</comment>
<evidence type="ECO:0000256" key="9">
    <source>
        <dbReference type="RuleBase" id="RU004016"/>
    </source>
</evidence>
<keyword evidence="3" id="KW-0677">Repeat</keyword>
<dbReference type="SUPFAM" id="SSF56601">
    <property type="entry name" value="beta-lactamase/transpeptidase-like"/>
    <property type="match status" value="1"/>
</dbReference>
<evidence type="ECO:0000256" key="4">
    <source>
        <dbReference type="ARBA" id="ARBA00022801"/>
    </source>
</evidence>
<dbReference type="InterPro" id="IPR012338">
    <property type="entry name" value="Beta-lactam/transpept-like"/>
</dbReference>
<evidence type="ECO:0000259" key="12">
    <source>
        <dbReference type="PROSITE" id="PS51272"/>
    </source>
</evidence>
<dbReference type="GO" id="GO:0009002">
    <property type="term" value="F:serine-type D-Ala-D-Ala carboxypeptidase activity"/>
    <property type="evidence" value="ECO:0007669"/>
    <property type="project" value="InterPro"/>
</dbReference>
<reference evidence="13" key="2">
    <citation type="submission" date="2021-04" db="EMBL/GenBank/DDBJ databases">
        <authorList>
            <person name="Gilroy R."/>
        </authorList>
    </citation>
    <scope>NUCLEOTIDE SEQUENCE</scope>
    <source>
        <strain evidence="13">ChiBcec16_6824</strain>
    </source>
</reference>
<dbReference type="PROSITE" id="PS51257">
    <property type="entry name" value="PROKAR_LIPOPROTEIN"/>
    <property type="match status" value="1"/>
</dbReference>
<proteinExistence type="inferred from homology"/>
<evidence type="ECO:0000256" key="3">
    <source>
        <dbReference type="ARBA" id="ARBA00022737"/>
    </source>
</evidence>
<sequence length="348" mass="36977">MLLRLILIPSASASCIVMAEYISGTEAAFVQRMNETAKRLGMTAEYKNSHGAHVHYLTARSQAILVRSFIQRFPQILNYTSLTGVTFNGKWYSNTNKLLPGLAYAYDGVDGFKTGTISAAVYCLSATAVKNGRRIISVVMRSSNDRTRHTDSRALPEAPEPTPAPTPTPTPTPEATAAPITTAVPEETPESTTEPESPEATAVPEESPAATTAPQESEPPAAEEAENLTSNAGVPSFTDIQGHWAQSYIEKSAQLGLVSGVTDTTFAPDRTITRQEMMVMIDRVLELPDVNGLGFADDGDIAIWALNSAARTTGAGIFQGSGSKLLPKAAATRAEAATVLAEVLDYAA</sequence>
<keyword evidence="5" id="KW-0133">Cell shape</keyword>
<feature type="region of interest" description="Disordered" evidence="10">
    <location>
        <begin position="140"/>
        <end position="227"/>
    </location>
</feature>
<keyword evidence="2 11" id="KW-0732">Signal</keyword>
<evidence type="ECO:0000313" key="14">
    <source>
        <dbReference type="Proteomes" id="UP000823868"/>
    </source>
</evidence>
<accession>A0A9D2BYX0</accession>
<feature type="signal peptide" evidence="11">
    <location>
        <begin position="1"/>
        <end position="19"/>
    </location>
</feature>
<evidence type="ECO:0000256" key="7">
    <source>
        <dbReference type="ARBA" id="ARBA00023316"/>
    </source>
</evidence>
<evidence type="ECO:0000256" key="6">
    <source>
        <dbReference type="ARBA" id="ARBA00022984"/>
    </source>
</evidence>
<evidence type="ECO:0000256" key="8">
    <source>
        <dbReference type="PIRSR" id="PIRSR618044-2"/>
    </source>
</evidence>
<keyword evidence="7" id="KW-0961">Cell wall biogenesis/degradation</keyword>
<dbReference type="PROSITE" id="PS51272">
    <property type="entry name" value="SLH"/>
    <property type="match status" value="2"/>
</dbReference>
<dbReference type="AlphaFoldDB" id="A0A9D2BYX0"/>
<feature type="domain" description="SLH" evidence="12">
    <location>
        <begin position="232"/>
        <end position="295"/>
    </location>
</feature>
<gene>
    <name evidence="13" type="ORF">H9841_12230</name>
</gene>
<evidence type="ECO:0000256" key="11">
    <source>
        <dbReference type="SAM" id="SignalP"/>
    </source>
</evidence>